<proteinExistence type="predicted"/>
<reference evidence="2 3" key="1">
    <citation type="submission" date="2019-08" db="EMBL/GenBank/DDBJ databases">
        <title>Draft genome sequences of two oriental melons (Cucumis melo L. var makuwa).</title>
        <authorList>
            <person name="Kwon S.-Y."/>
        </authorList>
    </citation>
    <scope>NUCLEOTIDE SEQUENCE [LARGE SCALE GENOMIC DNA]</scope>
    <source>
        <strain evidence="3">cv. SW 3</strain>
        <tissue evidence="2">Leaf</tissue>
    </source>
</reference>
<evidence type="ECO:0000313" key="2">
    <source>
        <dbReference type="EMBL" id="KAA0032482.1"/>
    </source>
</evidence>
<dbReference type="Proteomes" id="UP000321393">
    <property type="component" value="Unassembled WGS sequence"/>
</dbReference>
<sequence>MLNIETSSNPVDESTNSLVDENASDGSRVLASNDNIKSSLLQGCSWEQFSSRDNQEVANLDIMKGIKISSKVGAHDVDDLSSQFSSTFMLDEELEIKQKSIKKDDLTSNGRFCENPLEQ</sequence>
<feature type="region of interest" description="Disordered" evidence="1">
    <location>
        <begin position="1"/>
        <end position="29"/>
    </location>
</feature>
<dbReference type="AlphaFoldDB" id="A0A5A7SN62"/>
<evidence type="ECO:0000256" key="1">
    <source>
        <dbReference type="SAM" id="MobiDB-lite"/>
    </source>
</evidence>
<feature type="compositionally biased region" description="Polar residues" evidence="1">
    <location>
        <begin position="1"/>
        <end position="19"/>
    </location>
</feature>
<accession>A0A5A7SN62</accession>
<name>A0A5A7SN62_CUCMM</name>
<organism evidence="2 3">
    <name type="scientific">Cucumis melo var. makuwa</name>
    <name type="common">Oriental melon</name>
    <dbReference type="NCBI Taxonomy" id="1194695"/>
    <lineage>
        <taxon>Eukaryota</taxon>
        <taxon>Viridiplantae</taxon>
        <taxon>Streptophyta</taxon>
        <taxon>Embryophyta</taxon>
        <taxon>Tracheophyta</taxon>
        <taxon>Spermatophyta</taxon>
        <taxon>Magnoliopsida</taxon>
        <taxon>eudicotyledons</taxon>
        <taxon>Gunneridae</taxon>
        <taxon>Pentapetalae</taxon>
        <taxon>rosids</taxon>
        <taxon>fabids</taxon>
        <taxon>Cucurbitales</taxon>
        <taxon>Cucurbitaceae</taxon>
        <taxon>Benincaseae</taxon>
        <taxon>Cucumis</taxon>
    </lineage>
</organism>
<gene>
    <name evidence="2" type="ORF">E6C27_scaffold500G00060</name>
</gene>
<dbReference type="OrthoDB" id="340227at2759"/>
<evidence type="ECO:0000313" key="3">
    <source>
        <dbReference type="Proteomes" id="UP000321393"/>
    </source>
</evidence>
<dbReference type="EMBL" id="SSTE01021481">
    <property type="protein sequence ID" value="KAA0032482.1"/>
    <property type="molecule type" value="Genomic_DNA"/>
</dbReference>
<protein>
    <submittedName>
        <fullName evidence="2">La-related protein 1A isoform X1</fullName>
    </submittedName>
</protein>
<comment type="caution">
    <text evidence="2">The sequence shown here is derived from an EMBL/GenBank/DDBJ whole genome shotgun (WGS) entry which is preliminary data.</text>
</comment>